<evidence type="ECO:0000256" key="1">
    <source>
        <dbReference type="ARBA" id="ARBA00004249"/>
    </source>
</evidence>
<dbReference type="AlphaFoldDB" id="A0A7K1KPY0"/>
<dbReference type="Pfam" id="PF02472">
    <property type="entry name" value="ExbD"/>
    <property type="match status" value="1"/>
</dbReference>
<evidence type="ECO:0000256" key="11">
    <source>
        <dbReference type="SAM" id="Phobius"/>
    </source>
</evidence>
<dbReference type="InterPro" id="IPR014168">
    <property type="entry name" value="Tol-Pal_TolR"/>
</dbReference>
<dbReference type="GO" id="GO:0005886">
    <property type="term" value="C:plasma membrane"/>
    <property type="evidence" value="ECO:0007669"/>
    <property type="project" value="UniProtKB-SubCell"/>
</dbReference>
<evidence type="ECO:0000256" key="9">
    <source>
        <dbReference type="ARBA" id="ARBA00023136"/>
    </source>
</evidence>
<keyword evidence="5" id="KW-0997">Cell inner membrane</keyword>
<keyword evidence="13" id="KW-1185">Reference proteome</keyword>
<proteinExistence type="inferred from homology"/>
<keyword evidence="3 10" id="KW-0813">Transport</keyword>
<keyword evidence="8 11" id="KW-1133">Transmembrane helix</keyword>
<dbReference type="Gene3D" id="3.30.420.270">
    <property type="match status" value="1"/>
</dbReference>
<evidence type="ECO:0000313" key="13">
    <source>
        <dbReference type="Proteomes" id="UP000461162"/>
    </source>
</evidence>
<comment type="similarity">
    <text evidence="2 10">Belongs to the ExbD/TolR family.</text>
</comment>
<evidence type="ECO:0000256" key="8">
    <source>
        <dbReference type="ARBA" id="ARBA00022989"/>
    </source>
</evidence>
<keyword evidence="7 10" id="KW-0653">Protein transport</keyword>
<comment type="caution">
    <text evidence="12">The sequence shown here is derived from an EMBL/GenBank/DDBJ whole genome shotgun (WGS) entry which is preliminary data.</text>
</comment>
<evidence type="ECO:0000256" key="10">
    <source>
        <dbReference type="RuleBase" id="RU003879"/>
    </source>
</evidence>
<evidence type="ECO:0000256" key="6">
    <source>
        <dbReference type="ARBA" id="ARBA00022692"/>
    </source>
</evidence>
<gene>
    <name evidence="12" type="primary">tolR</name>
    <name evidence="12" type="ORF">GKC30_10870</name>
</gene>
<evidence type="ECO:0000256" key="7">
    <source>
        <dbReference type="ARBA" id="ARBA00022927"/>
    </source>
</evidence>
<dbReference type="NCBIfam" id="TIGR02801">
    <property type="entry name" value="tolR"/>
    <property type="match status" value="1"/>
</dbReference>
<reference evidence="12 13" key="1">
    <citation type="submission" date="2019-11" db="EMBL/GenBank/DDBJ databases">
        <title>Pseudodesulfovibrio alkaliphilus, sp. nov., an alkaliphilic sulfate-reducing bacteria from mud volcano of Taman peninsula, Russia.</title>
        <authorList>
            <person name="Frolova A."/>
            <person name="Merkel A.Y."/>
            <person name="Slobodkin A.I."/>
        </authorList>
    </citation>
    <scope>NUCLEOTIDE SEQUENCE [LARGE SCALE GENOMIC DNA]</scope>
    <source>
        <strain evidence="12 13">F-1</strain>
    </source>
</reference>
<keyword evidence="9 11" id="KW-0472">Membrane</keyword>
<dbReference type="PANTHER" id="PTHR30558:SF12">
    <property type="entry name" value="BIOPOLYMER TRANSPORT PROTEIN EXBD"/>
    <property type="match status" value="1"/>
</dbReference>
<name>A0A7K1KPY0_9BACT</name>
<protein>
    <submittedName>
        <fullName evidence="12">Protein TolR</fullName>
    </submittedName>
</protein>
<dbReference type="EMBL" id="WODC01000007">
    <property type="protein sequence ID" value="MUM78137.1"/>
    <property type="molecule type" value="Genomic_DNA"/>
</dbReference>
<sequence>MAIKTGGGFLNEINVTPFVDVMLVLLIIFMVTAPLMTQGVEVDLPTTRTVKSLPQDSEHLVLTVKGDGSLFLDEYQVAEDELEGHLTRLVSGQMKQLYLRADAAVPYGTVVRVMGEIKAAGIDRLGIVAEETSDRKTQGQKK</sequence>
<dbReference type="GO" id="GO:0022857">
    <property type="term" value="F:transmembrane transporter activity"/>
    <property type="evidence" value="ECO:0007669"/>
    <property type="project" value="InterPro"/>
</dbReference>
<evidence type="ECO:0000256" key="5">
    <source>
        <dbReference type="ARBA" id="ARBA00022519"/>
    </source>
</evidence>
<dbReference type="GO" id="GO:0015031">
    <property type="term" value="P:protein transport"/>
    <property type="evidence" value="ECO:0007669"/>
    <property type="project" value="UniProtKB-KW"/>
</dbReference>
<feature type="transmembrane region" description="Helical" evidence="11">
    <location>
        <begin position="15"/>
        <end position="36"/>
    </location>
</feature>
<comment type="subcellular location">
    <subcellularLocation>
        <location evidence="1">Cell inner membrane</location>
        <topology evidence="1">Single-pass type II membrane protein</topology>
    </subcellularLocation>
    <subcellularLocation>
        <location evidence="10">Cell membrane</location>
        <topology evidence="10">Single-pass type II membrane protein</topology>
    </subcellularLocation>
</comment>
<dbReference type="InterPro" id="IPR003400">
    <property type="entry name" value="ExbD"/>
</dbReference>
<organism evidence="12 13">
    <name type="scientific">Pseudodesulfovibrio alkaliphilus</name>
    <dbReference type="NCBI Taxonomy" id="2661613"/>
    <lineage>
        <taxon>Bacteria</taxon>
        <taxon>Pseudomonadati</taxon>
        <taxon>Thermodesulfobacteriota</taxon>
        <taxon>Desulfovibrionia</taxon>
        <taxon>Desulfovibrionales</taxon>
        <taxon>Desulfovibrionaceae</taxon>
    </lineage>
</organism>
<dbReference type="Proteomes" id="UP000461162">
    <property type="component" value="Unassembled WGS sequence"/>
</dbReference>
<evidence type="ECO:0000256" key="2">
    <source>
        <dbReference type="ARBA" id="ARBA00005811"/>
    </source>
</evidence>
<evidence type="ECO:0000256" key="4">
    <source>
        <dbReference type="ARBA" id="ARBA00022475"/>
    </source>
</evidence>
<keyword evidence="4" id="KW-1003">Cell membrane</keyword>
<dbReference type="PANTHER" id="PTHR30558">
    <property type="entry name" value="EXBD MEMBRANE COMPONENT OF PMF-DRIVEN MACROMOLECULE IMPORT SYSTEM"/>
    <property type="match status" value="1"/>
</dbReference>
<keyword evidence="6 10" id="KW-0812">Transmembrane</keyword>
<evidence type="ECO:0000256" key="3">
    <source>
        <dbReference type="ARBA" id="ARBA00022448"/>
    </source>
</evidence>
<accession>A0A7K1KPY0</accession>
<dbReference type="RefSeq" id="WP_155934763.1">
    <property type="nucleotide sequence ID" value="NZ_WODC01000007.1"/>
</dbReference>
<evidence type="ECO:0000313" key="12">
    <source>
        <dbReference type="EMBL" id="MUM78137.1"/>
    </source>
</evidence>